<evidence type="ECO:0000256" key="2">
    <source>
        <dbReference type="SAM" id="SignalP"/>
    </source>
</evidence>
<proteinExistence type="predicted"/>
<keyword evidence="2" id="KW-0732">Signal</keyword>
<accession>E6WSV5</accession>
<reference evidence="4 5" key="1">
    <citation type="submission" date="2011-01" db="EMBL/GenBank/DDBJ databases">
        <title>Complete sequence of Pseudoxanthomonas suwonensis 11-1.</title>
        <authorList>
            <consortium name="US DOE Joint Genome Institute"/>
            <person name="Lucas S."/>
            <person name="Copeland A."/>
            <person name="Lapidus A."/>
            <person name="Cheng J.-F."/>
            <person name="Goodwin L."/>
            <person name="Pitluck S."/>
            <person name="Teshima H."/>
            <person name="Detter J.C."/>
            <person name="Han C."/>
            <person name="Tapia R."/>
            <person name="Land M."/>
            <person name="Hauser L."/>
            <person name="Kyrpides N."/>
            <person name="Ivanova N."/>
            <person name="Ovchinnikova G."/>
            <person name="Siebers A.K."/>
            <person name="Allgaier M."/>
            <person name="Thelen M.P."/>
            <person name="Hugenholtz P."/>
            <person name="Gladden J."/>
            <person name="Woyke T."/>
        </authorList>
    </citation>
    <scope>NUCLEOTIDE SEQUENCE [LARGE SCALE GENOMIC DNA]</scope>
    <source>
        <strain evidence="5">11-1</strain>
    </source>
</reference>
<dbReference type="KEGG" id="psu:Psesu_1545"/>
<evidence type="ECO:0000313" key="5">
    <source>
        <dbReference type="Proteomes" id="UP000008632"/>
    </source>
</evidence>
<sequence length="130" mass="14243">MRRILIIAMLASLPATAPAQQIHKCVAGNGEVSYQSDPCGDGREAAKTWEHGEYAPAAPVQLPASSRTTSGSSRRGGASSTRVDPSSTAERRCEAARRQRESILQHERIGQRSMELRRELDRRVAEACNR</sequence>
<dbReference type="AlphaFoldDB" id="E6WSV5"/>
<dbReference type="HOGENOM" id="CLU_1936326_0_0_6"/>
<feature type="chain" id="PRO_5003212409" description="DUF4124 domain-containing protein" evidence="2">
    <location>
        <begin position="20"/>
        <end position="130"/>
    </location>
</feature>
<feature type="signal peptide" evidence="2">
    <location>
        <begin position="1"/>
        <end position="19"/>
    </location>
</feature>
<name>E6WSV5_PSEUU</name>
<evidence type="ECO:0000259" key="3">
    <source>
        <dbReference type="Pfam" id="PF13511"/>
    </source>
</evidence>
<dbReference type="Proteomes" id="UP000008632">
    <property type="component" value="Chromosome"/>
</dbReference>
<organism evidence="4 5">
    <name type="scientific">Pseudoxanthomonas suwonensis (strain 11-1)</name>
    <dbReference type="NCBI Taxonomy" id="743721"/>
    <lineage>
        <taxon>Bacteria</taxon>
        <taxon>Pseudomonadati</taxon>
        <taxon>Pseudomonadota</taxon>
        <taxon>Gammaproteobacteria</taxon>
        <taxon>Lysobacterales</taxon>
        <taxon>Lysobacteraceae</taxon>
        <taxon>Pseudoxanthomonas</taxon>
    </lineage>
</organism>
<evidence type="ECO:0000256" key="1">
    <source>
        <dbReference type="SAM" id="MobiDB-lite"/>
    </source>
</evidence>
<feature type="compositionally biased region" description="Low complexity" evidence="1">
    <location>
        <begin position="64"/>
        <end position="82"/>
    </location>
</feature>
<dbReference type="InterPro" id="IPR025392">
    <property type="entry name" value="DUF4124"/>
</dbReference>
<protein>
    <recommendedName>
        <fullName evidence="3">DUF4124 domain-containing protein</fullName>
    </recommendedName>
</protein>
<feature type="domain" description="DUF4124" evidence="3">
    <location>
        <begin position="10"/>
        <end position="60"/>
    </location>
</feature>
<feature type="compositionally biased region" description="Basic and acidic residues" evidence="1">
    <location>
        <begin position="89"/>
        <end position="130"/>
    </location>
</feature>
<dbReference type="OrthoDB" id="6059159at2"/>
<dbReference type="Pfam" id="PF13511">
    <property type="entry name" value="DUF4124"/>
    <property type="match status" value="1"/>
</dbReference>
<dbReference type="EMBL" id="CP002446">
    <property type="protein sequence ID" value="ADV27392.1"/>
    <property type="molecule type" value="Genomic_DNA"/>
</dbReference>
<evidence type="ECO:0000313" key="4">
    <source>
        <dbReference type="EMBL" id="ADV27392.1"/>
    </source>
</evidence>
<keyword evidence="5" id="KW-1185">Reference proteome</keyword>
<feature type="region of interest" description="Disordered" evidence="1">
    <location>
        <begin position="52"/>
        <end position="130"/>
    </location>
</feature>
<dbReference type="RefSeq" id="WP_013535220.1">
    <property type="nucleotide sequence ID" value="NC_014924.1"/>
</dbReference>
<gene>
    <name evidence="4" type="ordered locus">Psesu_1545</name>
</gene>